<comment type="cofactor">
    <cofactor evidence="1 6">
        <name>FAD</name>
        <dbReference type="ChEBI" id="CHEBI:57692"/>
    </cofactor>
</comment>
<dbReference type="SUPFAM" id="SSF54373">
    <property type="entry name" value="FAD-linked reductases, C-terminal domain"/>
    <property type="match status" value="1"/>
</dbReference>
<name>A0AAV5QI22_9ASCO</name>
<comment type="similarity">
    <text evidence="2">Belongs to the DAMOX/DASOX family.</text>
</comment>
<dbReference type="GO" id="GO:0019478">
    <property type="term" value="P:D-amino acid catabolic process"/>
    <property type="evidence" value="ECO:0007669"/>
    <property type="project" value="TreeGrafter"/>
</dbReference>
<dbReference type="AlphaFoldDB" id="A0AAV5QI22"/>
<dbReference type="PROSITE" id="PS00677">
    <property type="entry name" value="DAO"/>
    <property type="match status" value="1"/>
</dbReference>
<reference evidence="8 9" key="1">
    <citation type="journal article" date="2023" name="Elife">
        <title>Identification of key yeast species and microbe-microbe interactions impacting larval growth of Drosophila in the wild.</title>
        <authorList>
            <person name="Mure A."/>
            <person name="Sugiura Y."/>
            <person name="Maeda R."/>
            <person name="Honda K."/>
            <person name="Sakurai N."/>
            <person name="Takahashi Y."/>
            <person name="Watada M."/>
            <person name="Katoh T."/>
            <person name="Gotoh A."/>
            <person name="Gotoh Y."/>
            <person name="Taniguchi I."/>
            <person name="Nakamura K."/>
            <person name="Hayashi T."/>
            <person name="Katayama T."/>
            <person name="Uemura T."/>
            <person name="Hattori Y."/>
        </authorList>
    </citation>
    <scope>NUCLEOTIDE SEQUENCE [LARGE SCALE GENOMIC DNA]</scope>
    <source>
        <strain evidence="8 9">SC-9</strain>
    </source>
</reference>
<dbReference type="Gene3D" id="3.30.9.10">
    <property type="entry name" value="D-Amino Acid Oxidase, subunit A, domain 2"/>
    <property type="match status" value="1"/>
</dbReference>
<dbReference type="InterPro" id="IPR023209">
    <property type="entry name" value="DAO"/>
</dbReference>
<feature type="binding site" evidence="6">
    <location>
        <position position="331"/>
    </location>
    <ligand>
        <name>D-dopa</name>
        <dbReference type="ChEBI" id="CHEBI:149689"/>
    </ligand>
</feature>
<evidence type="ECO:0000259" key="7">
    <source>
        <dbReference type="Pfam" id="PF01266"/>
    </source>
</evidence>
<dbReference type="GO" id="GO:0003884">
    <property type="term" value="F:D-amino-acid oxidase activity"/>
    <property type="evidence" value="ECO:0007669"/>
    <property type="project" value="InterPro"/>
</dbReference>
<evidence type="ECO:0000256" key="1">
    <source>
        <dbReference type="ARBA" id="ARBA00001974"/>
    </source>
</evidence>
<evidence type="ECO:0000256" key="3">
    <source>
        <dbReference type="ARBA" id="ARBA00022630"/>
    </source>
</evidence>
<dbReference type="PANTHER" id="PTHR11530">
    <property type="entry name" value="D-AMINO ACID OXIDASE"/>
    <property type="match status" value="1"/>
</dbReference>
<evidence type="ECO:0000313" key="9">
    <source>
        <dbReference type="Proteomes" id="UP001360560"/>
    </source>
</evidence>
<dbReference type="Pfam" id="PF01266">
    <property type="entry name" value="DAO"/>
    <property type="match status" value="1"/>
</dbReference>
<keyword evidence="9" id="KW-1185">Reference proteome</keyword>
<dbReference type="GeneID" id="90072211"/>
<feature type="domain" description="FAD dependent oxidoreductase" evidence="7">
    <location>
        <begin position="7"/>
        <end position="342"/>
    </location>
</feature>
<proteinExistence type="inferred from homology"/>
<dbReference type="InterPro" id="IPR006181">
    <property type="entry name" value="D-amino_acid_oxidase_CS"/>
</dbReference>
<dbReference type="EMBL" id="BTFZ01000002">
    <property type="protein sequence ID" value="GMM34232.1"/>
    <property type="molecule type" value="Genomic_DNA"/>
</dbReference>
<evidence type="ECO:0000256" key="2">
    <source>
        <dbReference type="ARBA" id="ARBA00006730"/>
    </source>
</evidence>
<comment type="caution">
    <text evidence="8">The sequence shown here is derived from an EMBL/GenBank/DDBJ whole genome shotgun (WGS) entry which is preliminary data.</text>
</comment>
<feature type="binding site" evidence="6">
    <location>
        <position position="190"/>
    </location>
    <ligand>
        <name>FAD</name>
        <dbReference type="ChEBI" id="CHEBI:57692"/>
    </ligand>
</feature>
<keyword evidence="5" id="KW-0560">Oxidoreductase</keyword>
<evidence type="ECO:0000256" key="5">
    <source>
        <dbReference type="ARBA" id="ARBA00023002"/>
    </source>
</evidence>
<dbReference type="RefSeq" id="XP_064851232.1">
    <property type="nucleotide sequence ID" value="XM_064995160.1"/>
</dbReference>
<protein>
    <recommendedName>
        <fullName evidence="7">FAD dependent oxidoreductase domain-containing protein</fullName>
    </recommendedName>
</protein>
<gene>
    <name evidence="8" type="ORF">DASC09_015570</name>
</gene>
<accession>A0AAV5QI22</accession>
<evidence type="ECO:0000256" key="6">
    <source>
        <dbReference type="PIRSR" id="PIRSR000189-1"/>
    </source>
</evidence>
<keyword evidence="4 6" id="KW-0274">FAD</keyword>
<sequence>MPESKPKVVVVGAGVTGLTSGLLLLKNGYDVSIIAKHIPGDFELLSSKAGAQWSSHSGPDEFTFQEYDKPGYYEFLKLAREEPTSGIHEVLVDHYAHKDYVSAYKLPWFESYVPGFQKLDRSNFKFPSDDLVKGHRYKSVTITTPHYLAYLYAKVIEFGGTIKRARIDHINDANKYHHSGETPDLIINATALGARFLGGVNDLKMYPVKGHIVVVSNSCYNQKIVQPVPGSEVPGEAFYIMNRKEGGSIIGGCYHPVKIDEMDFKIDDKLTQRILTRAKKYAPELLDSKAFPENKPELDIVTVYVAYRPTREGGIRLEREGKIIHNYGAGGTGYQSSFGTAAGVLKLANEYIAKTKGSKL</sequence>
<organism evidence="8 9">
    <name type="scientific">Saccharomycopsis crataegensis</name>
    <dbReference type="NCBI Taxonomy" id="43959"/>
    <lineage>
        <taxon>Eukaryota</taxon>
        <taxon>Fungi</taxon>
        <taxon>Dikarya</taxon>
        <taxon>Ascomycota</taxon>
        <taxon>Saccharomycotina</taxon>
        <taxon>Saccharomycetes</taxon>
        <taxon>Saccharomycopsidaceae</taxon>
        <taxon>Saccharomycopsis</taxon>
    </lineage>
</organism>
<dbReference type="SUPFAM" id="SSF51971">
    <property type="entry name" value="Nucleotide-binding domain"/>
    <property type="match status" value="1"/>
</dbReference>
<dbReference type="InterPro" id="IPR006076">
    <property type="entry name" value="FAD-dep_OxRdtase"/>
</dbReference>
<dbReference type="Proteomes" id="UP001360560">
    <property type="component" value="Unassembled WGS sequence"/>
</dbReference>
<dbReference type="GO" id="GO:0005737">
    <property type="term" value="C:cytoplasm"/>
    <property type="evidence" value="ECO:0007669"/>
    <property type="project" value="TreeGrafter"/>
</dbReference>
<dbReference type="PANTHER" id="PTHR11530:SF16">
    <property type="entry name" value="D-AMINO ACID OXIDASE (AFU_ORTHOLOGUE AFUA_5G11290)"/>
    <property type="match status" value="1"/>
</dbReference>
<dbReference type="GO" id="GO:0071949">
    <property type="term" value="F:FAD binding"/>
    <property type="evidence" value="ECO:0007669"/>
    <property type="project" value="InterPro"/>
</dbReference>
<keyword evidence="3" id="KW-0285">Flavoprotein</keyword>
<evidence type="ECO:0000256" key="4">
    <source>
        <dbReference type="ARBA" id="ARBA00022827"/>
    </source>
</evidence>
<dbReference type="Gene3D" id="3.40.50.720">
    <property type="entry name" value="NAD(P)-binding Rossmann-like Domain"/>
    <property type="match status" value="1"/>
</dbReference>
<dbReference type="PIRSF" id="PIRSF000189">
    <property type="entry name" value="D-aa_oxidase"/>
    <property type="match status" value="1"/>
</dbReference>
<evidence type="ECO:0000313" key="8">
    <source>
        <dbReference type="EMBL" id="GMM34232.1"/>
    </source>
</evidence>